<protein>
    <submittedName>
        <fullName evidence="2">Uncharacterized protein</fullName>
    </submittedName>
</protein>
<accession>A0ABD0KY01</accession>
<feature type="compositionally biased region" description="Basic and acidic residues" evidence="1">
    <location>
        <begin position="16"/>
        <end position="25"/>
    </location>
</feature>
<dbReference type="Proteomes" id="UP001519460">
    <property type="component" value="Unassembled WGS sequence"/>
</dbReference>
<name>A0ABD0KY01_9CAEN</name>
<reference evidence="2 3" key="1">
    <citation type="journal article" date="2023" name="Sci. Data">
        <title>Genome assembly of the Korean intertidal mud-creeper Batillaria attramentaria.</title>
        <authorList>
            <person name="Patra A.K."/>
            <person name="Ho P.T."/>
            <person name="Jun S."/>
            <person name="Lee S.J."/>
            <person name="Kim Y."/>
            <person name="Won Y.J."/>
        </authorList>
    </citation>
    <scope>NUCLEOTIDE SEQUENCE [LARGE SCALE GENOMIC DNA]</scope>
    <source>
        <strain evidence="2">Wonlab-2016</strain>
    </source>
</reference>
<keyword evidence="3" id="KW-1185">Reference proteome</keyword>
<organism evidence="2 3">
    <name type="scientific">Batillaria attramentaria</name>
    <dbReference type="NCBI Taxonomy" id="370345"/>
    <lineage>
        <taxon>Eukaryota</taxon>
        <taxon>Metazoa</taxon>
        <taxon>Spiralia</taxon>
        <taxon>Lophotrochozoa</taxon>
        <taxon>Mollusca</taxon>
        <taxon>Gastropoda</taxon>
        <taxon>Caenogastropoda</taxon>
        <taxon>Sorbeoconcha</taxon>
        <taxon>Cerithioidea</taxon>
        <taxon>Batillariidae</taxon>
        <taxon>Batillaria</taxon>
    </lineage>
</organism>
<feature type="region of interest" description="Disordered" evidence="1">
    <location>
        <begin position="1"/>
        <end position="25"/>
    </location>
</feature>
<sequence>MTQAAPRGDINDENEAERAGDEHSIQHHCPASVYTGHVPPPLPPFFQGGARSTLSRTRLLAVVLDFRKGLIVVAFPNTRYRRRRGTPNTVRA</sequence>
<evidence type="ECO:0000313" key="2">
    <source>
        <dbReference type="EMBL" id="KAK7492049.1"/>
    </source>
</evidence>
<gene>
    <name evidence="2" type="ORF">BaRGS_00016713</name>
</gene>
<evidence type="ECO:0000256" key="1">
    <source>
        <dbReference type="SAM" id="MobiDB-lite"/>
    </source>
</evidence>
<evidence type="ECO:0000313" key="3">
    <source>
        <dbReference type="Proteomes" id="UP001519460"/>
    </source>
</evidence>
<proteinExistence type="predicted"/>
<dbReference type="AlphaFoldDB" id="A0ABD0KY01"/>
<comment type="caution">
    <text evidence="2">The sequence shown here is derived from an EMBL/GenBank/DDBJ whole genome shotgun (WGS) entry which is preliminary data.</text>
</comment>
<dbReference type="EMBL" id="JACVVK020000107">
    <property type="protein sequence ID" value="KAK7492049.1"/>
    <property type="molecule type" value="Genomic_DNA"/>
</dbReference>